<protein>
    <submittedName>
        <fullName evidence="1">Uncharacterized protein</fullName>
    </submittedName>
</protein>
<dbReference type="InParanoid" id="D7TH20"/>
<dbReference type="AlphaFoldDB" id="D7TH20"/>
<reference evidence="2" key="1">
    <citation type="journal article" date="2007" name="Nature">
        <title>The grapevine genome sequence suggests ancestral hexaploidization in major angiosperm phyla.</title>
        <authorList>
            <consortium name="The French-Italian Public Consortium for Grapevine Genome Characterization."/>
            <person name="Jaillon O."/>
            <person name="Aury J.-M."/>
            <person name="Noel B."/>
            <person name="Policriti A."/>
            <person name="Clepet C."/>
            <person name="Casagrande A."/>
            <person name="Choisne N."/>
            <person name="Aubourg S."/>
            <person name="Vitulo N."/>
            <person name="Jubin C."/>
            <person name="Vezzi A."/>
            <person name="Legeai F."/>
            <person name="Hugueney P."/>
            <person name="Dasilva C."/>
            <person name="Horner D."/>
            <person name="Mica E."/>
            <person name="Jublot D."/>
            <person name="Poulain J."/>
            <person name="Bruyere C."/>
            <person name="Billault A."/>
            <person name="Segurens B."/>
            <person name="Gouyvenoux M."/>
            <person name="Ugarte E."/>
            <person name="Cattonaro F."/>
            <person name="Anthouard V."/>
            <person name="Vico V."/>
            <person name="Del Fabbro C."/>
            <person name="Alaux M."/>
            <person name="Di Gaspero G."/>
            <person name="Dumas V."/>
            <person name="Felice N."/>
            <person name="Paillard S."/>
            <person name="Juman I."/>
            <person name="Moroldo M."/>
            <person name="Scalabrin S."/>
            <person name="Canaguier A."/>
            <person name="Le Clainche I."/>
            <person name="Malacrida G."/>
            <person name="Durand E."/>
            <person name="Pesole G."/>
            <person name="Laucou V."/>
            <person name="Chatelet P."/>
            <person name="Merdinoglu D."/>
            <person name="Delledonne M."/>
            <person name="Pezzotti M."/>
            <person name="Lecharny A."/>
            <person name="Scarpelli C."/>
            <person name="Artiguenave F."/>
            <person name="Pe M.E."/>
            <person name="Valle G."/>
            <person name="Morgante M."/>
            <person name="Caboche M."/>
            <person name="Adam-Blondon A.-F."/>
            <person name="Weissenbach J."/>
            <person name="Quetier F."/>
            <person name="Wincker P."/>
        </authorList>
    </citation>
    <scope>NUCLEOTIDE SEQUENCE [LARGE SCALE GENOMIC DNA]</scope>
    <source>
        <strain evidence="2">cv. Pinot noir / PN40024</strain>
    </source>
</reference>
<accession>D7TH20</accession>
<organism evidence="1 2">
    <name type="scientific">Vitis vinifera</name>
    <name type="common">Grape</name>
    <dbReference type="NCBI Taxonomy" id="29760"/>
    <lineage>
        <taxon>Eukaryota</taxon>
        <taxon>Viridiplantae</taxon>
        <taxon>Streptophyta</taxon>
        <taxon>Embryophyta</taxon>
        <taxon>Tracheophyta</taxon>
        <taxon>Spermatophyta</taxon>
        <taxon>Magnoliopsida</taxon>
        <taxon>eudicotyledons</taxon>
        <taxon>Gunneridae</taxon>
        <taxon>Pentapetalae</taxon>
        <taxon>rosids</taxon>
        <taxon>Vitales</taxon>
        <taxon>Vitaceae</taxon>
        <taxon>Viteae</taxon>
        <taxon>Vitis</taxon>
    </lineage>
</organism>
<proteinExistence type="predicted"/>
<keyword evidence="2" id="KW-1185">Reference proteome</keyword>
<evidence type="ECO:0000313" key="1">
    <source>
        <dbReference type="EMBL" id="CBI29792.3"/>
    </source>
</evidence>
<dbReference type="PaxDb" id="29760-VIT_12s0035g00050.t01"/>
<dbReference type="Proteomes" id="UP000009183">
    <property type="component" value="Chromosome 12"/>
</dbReference>
<gene>
    <name evidence="1" type="ordered locus">VIT_12s0035g00050</name>
</gene>
<dbReference type="HOGENOM" id="CLU_2799180_0_0_1"/>
<evidence type="ECO:0000313" key="2">
    <source>
        <dbReference type="Proteomes" id="UP000009183"/>
    </source>
</evidence>
<name>D7TH20_VITVI</name>
<sequence>MLHRLLYETSVCQNACPLLKDMKILTFSSRKNLGRKYFWTPRRHPLVISCEFVKGSPRLKIILNGKCS</sequence>
<dbReference type="EMBL" id="FN595990">
    <property type="protein sequence ID" value="CBI29792.3"/>
    <property type="molecule type" value="Genomic_DNA"/>
</dbReference>